<keyword evidence="5" id="KW-1185">Reference proteome</keyword>
<dbReference type="EMBL" id="VCIZ01000006">
    <property type="protein sequence ID" value="TSP12560.1"/>
    <property type="molecule type" value="Genomic_DNA"/>
</dbReference>
<evidence type="ECO:0000313" key="3">
    <source>
        <dbReference type="EMBL" id="TSP12560.1"/>
    </source>
</evidence>
<reference evidence="3 5" key="1">
    <citation type="submission" date="2019-05" db="EMBL/GenBank/DDBJ databases">
        <title>Whole genome sequence analysis of Cupriavidus campinensis S14E4C strain.</title>
        <authorList>
            <person name="Abbaszade G."/>
            <person name="Szabo A."/>
            <person name="Toumi M."/>
            <person name="Toth E."/>
        </authorList>
    </citation>
    <scope>NUCLEOTIDE SEQUENCE [LARGE SCALE GENOMIC DNA]</scope>
    <source>
        <strain evidence="3 5">S14E4C</strain>
    </source>
</reference>
<dbReference type="Gene3D" id="3.40.1620.10">
    <property type="entry name" value="YefM-like domain"/>
    <property type="match status" value="1"/>
</dbReference>
<dbReference type="InterPro" id="IPR051405">
    <property type="entry name" value="phD/YefM_antitoxin"/>
</dbReference>
<comment type="function">
    <text evidence="2">Antitoxin component of a type II toxin-antitoxin (TA) system.</text>
</comment>
<dbReference type="InterPro" id="IPR006442">
    <property type="entry name" value="Antitoxin_Phd/YefM"/>
</dbReference>
<reference evidence="4" key="3">
    <citation type="submission" date="2022-05" db="EMBL/GenBank/DDBJ databases">
        <authorList>
            <person name="Kunte H.-J."/>
        </authorList>
    </citation>
    <scope>NUCLEOTIDE SEQUENCE</scope>
    <source>
        <strain evidence="4">G5</strain>
    </source>
</reference>
<name>A0AAE9L3W0_9BURK</name>
<dbReference type="EMBL" id="CP097330">
    <property type="protein sequence ID" value="URF06011.1"/>
    <property type="molecule type" value="Genomic_DNA"/>
</dbReference>
<accession>A0AAE9L3W0</accession>
<sequence length="88" mass="9800">MRTVHFSDARNNLKAVIDQTIDDADVTLITRRDAPNAVLMSQDLYESIAETLHLLRSRANADRLASSIAQLRGGNTKERALHEPEGDE</sequence>
<dbReference type="InterPro" id="IPR036165">
    <property type="entry name" value="YefM-like_sf"/>
</dbReference>
<comment type="similarity">
    <text evidence="1 2">Belongs to the phD/YefM antitoxin family.</text>
</comment>
<dbReference type="KEGG" id="ccam:M5D45_12260"/>
<evidence type="ECO:0000313" key="4">
    <source>
        <dbReference type="EMBL" id="URF06011.1"/>
    </source>
</evidence>
<proteinExistence type="inferred from homology"/>
<dbReference type="SUPFAM" id="SSF143120">
    <property type="entry name" value="YefM-like"/>
    <property type="match status" value="1"/>
</dbReference>
<protein>
    <recommendedName>
        <fullName evidence="2">Antitoxin</fullName>
    </recommendedName>
</protein>
<evidence type="ECO:0000313" key="6">
    <source>
        <dbReference type="Proteomes" id="UP001056132"/>
    </source>
</evidence>
<gene>
    <name evidence="3" type="ORF">FGG12_13065</name>
    <name evidence="4" type="ORF">M5D45_12260</name>
</gene>
<organism evidence="4 6">
    <name type="scientific">Cupriavidus campinensis</name>
    <dbReference type="NCBI Taxonomy" id="151783"/>
    <lineage>
        <taxon>Bacteria</taxon>
        <taxon>Pseudomonadati</taxon>
        <taxon>Pseudomonadota</taxon>
        <taxon>Betaproteobacteria</taxon>
        <taxon>Burkholderiales</taxon>
        <taxon>Burkholderiaceae</taxon>
        <taxon>Cupriavidus</taxon>
    </lineage>
</organism>
<dbReference type="Proteomes" id="UP000318943">
    <property type="component" value="Unassembled WGS sequence"/>
</dbReference>
<evidence type="ECO:0000313" key="5">
    <source>
        <dbReference type="Proteomes" id="UP000318943"/>
    </source>
</evidence>
<reference evidence="4" key="2">
    <citation type="journal article" date="2022" name="Microbiol. Resour. Announc.">
        <title>Genome Sequence of Cupriavidus campinensis Strain G5, a Member of a Bacterial Consortium Capable of Polyethylene Degradation.</title>
        <authorList>
            <person name="Schneider B."/>
            <person name="Pfeiffer F."/>
            <person name="Dyall-Smith M."/>
            <person name="Kunte H.J."/>
        </authorList>
    </citation>
    <scope>NUCLEOTIDE SEQUENCE</scope>
    <source>
        <strain evidence="4">G5</strain>
    </source>
</reference>
<dbReference type="NCBIfam" id="TIGR01552">
    <property type="entry name" value="phd_fam"/>
    <property type="match status" value="1"/>
</dbReference>
<dbReference type="PANTHER" id="PTHR33713">
    <property type="entry name" value="ANTITOXIN YAFN-RELATED"/>
    <property type="match status" value="1"/>
</dbReference>
<dbReference type="Gene3D" id="6.10.250.330">
    <property type="match status" value="1"/>
</dbReference>
<dbReference type="PANTHER" id="PTHR33713:SF6">
    <property type="entry name" value="ANTITOXIN YEFM"/>
    <property type="match status" value="1"/>
</dbReference>
<dbReference type="Proteomes" id="UP001056132">
    <property type="component" value="Chromosome 1"/>
</dbReference>
<evidence type="ECO:0000256" key="2">
    <source>
        <dbReference type="RuleBase" id="RU362080"/>
    </source>
</evidence>
<dbReference type="RefSeq" id="WP_144198136.1">
    <property type="nucleotide sequence ID" value="NZ_CAJPVH010000041.1"/>
</dbReference>
<dbReference type="AlphaFoldDB" id="A0AAE9L3W0"/>
<dbReference type="Pfam" id="PF02604">
    <property type="entry name" value="PhdYeFM_antitox"/>
    <property type="match status" value="1"/>
</dbReference>
<evidence type="ECO:0000256" key="1">
    <source>
        <dbReference type="ARBA" id="ARBA00009981"/>
    </source>
</evidence>